<evidence type="ECO:0000256" key="11">
    <source>
        <dbReference type="ARBA" id="ARBA00047944"/>
    </source>
</evidence>
<dbReference type="GO" id="GO:0070475">
    <property type="term" value="P:rRNA base methylation"/>
    <property type="evidence" value="ECO:0007669"/>
    <property type="project" value="TreeGrafter"/>
</dbReference>
<name>A0A8B2NJG3_9HYPH</name>
<dbReference type="InterPro" id="IPR029026">
    <property type="entry name" value="tRNA_m1G_MTases_N"/>
</dbReference>
<dbReference type="Gene3D" id="3.40.1280.10">
    <property type="match status" value="1"/>
</dbReference>
<feature type="domain" description="Ribosomal RNA small subunit methyltransferase E PUA-like" evidence="14">
    <location>
        <begin position="23"/>
        <end position="62"/>
    </location>
</feature>
<protein>
    <recommendedName>
        <fullName evidence="4 12">Ribosomal RNA small subunit methyltransferase E</fullName>
        <ecNumber evidence="3 12">2.1.1.193</ecNumber>
    </recommendedName>
</protein>
<evidence type="ECO:0000256" key="8">
    <source>
        <dbReference type="ARBA" id="ARBA00022679"/>
    </source>
</evidence>
<evidence type="ECO:0000313" key="16">
    <source>
        <dbReference type="Proteomes" id="UP000249590"/>
    </source>
</evidence>
<dbReference type="Pfam" id="PF20260">
    <property type="entry name" value="PUA_4"/>
    <property type="match status" value="1"/>
</dbReference>
<dbReference type="SUPFAM" id="SSF88697">
    <property type="entry name" value="PUA domain-like"/>
    <property type="match status" value="1"/>
</dbReference>
<keyword evidence="5 12" id="KW-0963">Cytoplasm</keyword>
<comment type="caution">
    <text evidence="15">The sequence shown here is derived from an EMBL/GenBank/DDBJ whole genome shotgun (WGS) entry which is preliminary data.</text>
</comment>
<gene>
    <name evidence="15" type="ORF">DLJ53_27380</name>
</gene>
<dbReference type="PANTHER" id="PTHR30027">
    <property type="entry name" value="RIBOSOMAL RNA SMALL SUBUNIT METHYLTRANSFERASE E"/>
    <property type="match status" value="1"/>
</dbReference>
<feature type="domain" description="Ribosomal RNA small subunit methyltransferase E methyltransferase" evidence="13">
    <location>
        <begin position="77"/>
        <end position="231"/>
    </location>
</feature>
<dbReference type="AlphaFoldDB" id="A0A8B2NJG3"/>
<dbReference type="GO" id="GO:0070042">
    <property type="term" value="F:rRNA (uridine-N3-)-methyltransferase activity"/>
    <property type="evidence" value="ECO:0007669"/>
    <property type="project" value="TreeGrafter"/>
</dbReference>
<evidence type="ECO:0000256" key="2">
    <source>
        <dbReference type="ARBA" id="ARBA00005528"/>
    </source>
</evidence>
<dbReference type="InterPro" id="IPR029028">
    <property type="entry name" value="Alpha/beta_knot_MTases"/>
</dbReference>
<evidence type="ECO:0000256" key="12">
    <source>
        <dbReference type="PIRNR" id="PIRNR015601"/>
    </source>
</evidence>
<dbReference type="RefSeq" id="WP_111351302.1">
    <property type="nucleotide sequence ID" value="NZ_JAIWKD010000006.1"/>
</dbReference>
<evidence type="ECO:0000256" key="3">
    <source>
        <dbReference type="ARBA" id="ARBA00012328"/>
    </source>
</evidence>
<evidence type="ECO:0000256" key="6">
    <source>
        <dbReference type="ARBA" id="ARBA00022552"/>
    </source>
</evidence>
<comment type="catalytic activity">
    <reaction evidence="11 12">
        <text>uridine(1498) in 16S rRNA + S-adenosyl-L-methionine = N(3)-methyluridine(1498) in 16S rRNA + S-adenosyl-L-homocysteine + H(+)</text>
        <dbReference type="Rhea" id="RHEA:42920"/>
        <dbReference type="Rhea" id="RHEA-COMP:10283"/>
        <dbReference type="Rhea" id="RHEA-COMP:10284"/>
        <dbReference type="ChEBI" id="CHEBI:15378"/>
        <dbReference type="ChEBI" id="CHEBI:57856"/>
        <dbReference type="ChEBI" id="CHEBI:59789"/>
        <dbReference type="ChEBI" id="CHEBI:65315"/>
        <dbReference type="ChEBI" id="CHEBI:74502"/>
        <dbReference type="EC" id="2.1.1.193"/>
    </reaction>
</comment>
<dbReference type="CDD" id="cd18084">
    <property type="entry name" value="RsmE-like"/>
    <property type="match status" value="1"/>
</dbReference>
<dbReference type="GO" id="GO:0005737">
    <property type="term" value="C:cytoplasm"/>
    <property type="evidence" value="ECO:0007669"/>
    <property type="project" value="UniProtKB-SubCell"/>
</dbReference>
<reference evidence="15 16" key="1">
    <citation type="submission" date="2018-05" db="EMBL/GenBank/DDBJ databases">
        <title>Acuticoccus sediminis sp. nov., isolated from deep-sea sediment of Indian Ocean.</title>
        <authorList>
            <person name="Liu X."/>
            <person name="Lai Q."/>
            <person name="Du Y."/>
            <person name="Sun F."/>
            <person name="Zhang X."/>
            <person name="Wang S."/>
            <person name="Shao Z."/>
        </authorList>
    </citation>
    <scope>NUCLEOTIDE SEQUENCE [LARGE SCALE GENOMIC DNA]</scope>
    <source>
        <strain evidence="15 16">PTG4-2</strain>
    </source>
</reference>
<accession>A0A8B2NJG3</accession>
<evidence type="ECO:0000256" key="9">
    <source>
        <dbReference type="ARBA" id="ARBA00022691"/>
    </source>
</evidence>
<dbReference type="EC" id="2.1.1.193" evidence="3 12"/>
<dbReference type="NCBIfam" id="TIGR00046">
    <property type="entry name" value="RsmE family RNA methyltransferase"/>
    <property type="match status" value="1"/>
</dbReference>
<evidence type="ECO:0000256" key="5">
    <source>
        <dbReference type="ARBA" id="ARBA00022490"/>
    </source>
</evidence>
<evidence type="ECO:0000256" key="1">
    <source>
        <dbReference type="ARBA" id="ARBA00004496"/>
    </source>
</evidence>
<proteinExistence type="inferred from homology"/>
<keyword evidence="6 12" id="KW-0698">rRNA processing</keyword>
<evidence type="ECO:0000256" key="4">
    <source>
        <dbReference type="ARBA" id="ARBA00013673"/>
    </source>
</evidence>
<dbReference type="EMBL" id="QHHQ01000007">
    <property type="protein sequence ID" value="RAH98416.1"/>
    <property type="molecule type" value="Genomic_DNA"/>
</dbReference>
<dbReference type="Proteomes" id="UP000249590">
    <property type="component" value="Unassembled WGS sequence"/>
</dbReference>
<dbReference type="PIRSF" id="PIRSF015601">
    <property type="entry name" value="MTase_slr0722"/>
    <property type="match status" value="1"/>
</dbReference>
<dbReference type="SUPFAM" id="SSF75217">
    <property type="entry name" value="alpha/beta knot"/>
    <property type="match status" value="1"/>
</dbReference>
<dbReference type="OrthoDB" id="9815641at2"/>
<dbReference type="InterPro" id="IPR046887">
    <property type="entry name" value="RsmE_PUA-like"/>
</dbReference>
<evidence type="ECO:0000313" key="15">
    <source>
        <dbReference type="EMBL" id="RAH98416.1"/>
    </source>
</evidence>
<evidence type="ECO:0000259" key="14">
    <source>
        <dbReference type="Pfam" id="PF20260"/>
    </source>
</evidence>
<dbReference type="Gene3D" id="2.40.240.20">
    <property type="entry name" value="Hypothetical PUA domain-like, domain 1"/>
    <property type="match status" value="1"/>
</dbReference>
<dbReference type="NCBIfam" id="NF008696">
    <property type="entry name" value="PRK11713.3-5"/>
    <property type="match status" value="1"/>
</dbReference>
<evidence type="ECO:0000259" key="13">
    <source>
        <dbReference type="Pfam" id="PF04452"/>
    </source>
</evidence>
<keyword evidence="16" id="KW-1185">Reference proteome</keyword>
<dbReference type="InterPro" id="IPR046886">
    <property type="entry name" value="RsmE_MTase_dom"/>
</dbReference>
<evidence type="ECO:0000256" key="10">
    <source>
        <dbReference type="ARBA" id="ARBA00025699"/>
    </source>
</evidence>
<keyword evidence="9 12" id="KW-0949">S-adenosyl-L-methionine</keyword>
<comment type="similarity">
    <text evidence="2 12">Belongs to the RNA methyltransferase RsmE family.</text>
</comment>
<dbReference type="InterPro" id="IPR006700">
    <property type="entry name" value="RsmE"/>
</dbReference>
<comment type="subcellular location">
    <subcellularLocation>
        <location evidence="1 12">Cytoplasm</location>
    </subcellularLocation>
</comment>
<dbReference type="Pfam" id="PF04452">
    <property type="entry name" value="Methyltrans_RNA"/>
    <property type="match status" value="1"/>
</dbReference>
<evidence type="ECO:0000256" key="7">
    <source>
        <dbReference type="ARBA" id="ARBA00022603"/>
    </source>
</evidence>
<comment type="function">
    <text evidence="10 12">Specifically methylates the N3 position of the uracil ring of uridine 1498 (m3U1498) in 16S rRNA. Acts on the fully assembled 30S ribosomal subunit.</text>
</comment>
<dbReference type="InterPro" id="IPR015947">
    <property type="entry name" value="PUA-like_sf"/>
</dbReference>
<organism evidence="15 16">
    <name type="scientific">Acuticoccus sediminis</name>
    <dbReference type="NCBI Taxonomy" id="2184697"/>
    <lineage>
        <taxon>Bacteria</taxon>
        <taxon>Pseudomonadati</taxon>
        <taxon>Pseudomonadota</taxon>
        <taxon>Alphaproteobacteria</taxon>
        <taxon>Hyphomicrobiales</taxon>
        <taxon>Amorphaceae</taxon>
        <taxon>Acuticoccus</taxon>
    </lineage>
</organism>
<sequence>MRDFNAPRLFVHADLPGLITFDQGQTNYLRNVLRLSPGASILVFNGRDGEWRAEIDELGKKAGRADAVERTAAQTPKSRLVYAFAPLKQARLDYMVEKATEMGAGRLVPVLTQHGQVRKINRERLSANIVEACEQCGILSVPVIEEPVSLADFLGGLDRPLVVADEALAGDAMDPVATIRAAGAPLAVLVGPEGGFSPEERELFAPRAVRVSLGPRILRADTAAVALLSLVEAAFPS</sequence>
<keyword evidence="8 12" id="KW-0808">Transferase</keyword>
<keyword evidence="7 12" id="KW-0489">Methyltransferase</keyword>
<dbReference type="PANTHER" id="PTHR30027:SF3">
    <property type="entry name" value="16S RRNA (URACIL(1498)-N(3))-METHYLTRANSFERASE"/>
    <property type="match status" value="1"/>
</dbReference>